<dbReference type="InterPro" id="IPR052383">
    <property type="entry name" value="Anti-sigma-E_RseA-like"/>
</dbReference>
<organism evidence="2 3">
    <name type="scientific">Saccharophagus degradans</name>
    <dbReference type="NCBI Taxonomy" id="86304"/>
    <lineage>
        <taxon>Bacteria</taxon>
        <taxon>Pseudomonadati</taxon>
        <taxon>Pseudomonadota</taxon>
        <taxon>Gammaproteobacteria</taxon>
        <taxon>Cellvibrionales</taxon>
        <taxon>Cellvibrionaceae</taxon>
        <taxon>Saccharophagus</taxon>
    </lineage>
</organism>
<gene>
    <name evidence="2" type="ORF">Q4521_00485</name>
</gene>
<dbReference type="EMBL" id="JAUOPB010000001">
    <property type="protein sequence ID" value="MDO6420939.1"/>
    <property type="molecule type" value="Genomic_DNA"/>
</dbReference>
<dbReference type="GO" id="GO:0016989">
    <property type="term" value="F:sigma factor antagonist activity"/>
    <property type="evidence" value="ECO:0007669"/>
    <property type="project" value="InterPro"/>
</dbReference>
<reference evidence="2" key="1">
    <citation type="submission" date="2023-07" db="EMBL/GenBank/DDBJ databases">
        <title>Genome content predicts the carbon catabolic preferences of heterotrophic bacteria.</title>
        <authorList>
            <person name="Gralka M."/>
        </authorList>
    </citation>
    <scope>NUCLEOTIDE SEQUENCE</scope>
    <source>
        <strain evidence="2">I3M17_2</strain>
    </source>
</reference>
<comment type="caution">
    <text evidence="2">The sequence shown here is derived from an EMBL/GenBank/DDBJ whole genome shotgun (WGS) entry which is preliminary data.</text>
</comment>
<proteinExistence type="predicted"/>
<dbReference type="RefSeq" id="WP_216064282.1">
    <property type="nucleotide sequence ID" value="NZ_JAHKPP010000027.1"/>
</dbReference>
<dbReference type="CDD" id="cd16328">
    <property type="entry name" value="RseA_N"/>
    <property type="match status" value="1"/>
</dbReference>
<dbReference type="InterPro" id="IPR005572">
    <property type="entry name" value="Anti-sigma_E_RseA_N"/>
</dbReference>
<name>A0AAW7X0T8_9GAMM</name>
<dbReference type="Pfam" id="PF03872">
    <property type="entry name" value="RseA_N"/>
    <property type="match status" value="1"/>
</dbReference>
<sequence>MTESQKHSLNESLSALVDGESNELDLRRVLKQSAADDELRETWRRYQLIGAVMRNDKDVAPTIDISAGVMAAIADEPAPSVAGTSKVKTWLEGMGKASIAAAVAVGVLVGVQQLPSEQTGEELMAGSDAAVPAAVNANVPDWFQSQPLSARTVSGAGETHSAPAAYASYPRGSELPSVNISRLSSDPELEAYLNRMLEKHAQKAAAENGIKMVPLARASSVEGE</sequence>
<evidence type="ECO:0000313" key="3">
    <source>
        <dbReference type="Proteomes" id="UP001169760"/>
    </source>
</evidence>
<dbReference type="PANTHER" id="PTHR38104">
    <property type="match status" value="1"/>
</dbReference>
<feature type="domain" description="Anti sigma-E protein RseA N-terminal" evidence="1">
    <location>
        <begin position="10"/>
        <end position="83"/>
    </location>
</feature>
<dbReference type="Proteomes" id="UP001169760">
    <property type="component" value="Unassembled WGS sequence"/>
</dbReference>
<protein>
    <submittedName>
        <fullName evidence="2">Sigma-E factor negative regulatory protein</fullName>
    </submittedName>
</protein>
<dbReference type="AlphaFoldDB" id="A0AAW7X0T8"/>
<accession>A0AAW7X0T8</accession>
<evidence type="ECO:0000259" key="1">
    <source>
        <dbReference type="Pfam" id="PF03872"/>
    </source>
</evidence>
<evidence type="ECO:0000313" key="2">
    <source>
        <dbReference type="EMBL" id="MDO6420939.1"/>
    </source>
</evidence>
<dbReference type="PANTHER" id="PTHR38104:SF1">
    <property type="entry name" value="ANTI-SIGMA-E FACTOR RSEA"/>
    <property type="match status" value="1"/>
</dbReference>